<evidence type="ECO:0000313" key="3">
    <source>
        <dbReference type="Proteomes" id="UP000323956"/>
    </source>
</evidence>
<reference evidence="2 3" key="1">
    <citation type="submission" date="2017-01" db="EMBL/GenBank/DDBJ databases">
        <authorList>
            <person name="Varghese N."/>
            <person name="Submissions S."/>
        </authorList>
    </citation>
    <scope>NUCLEOTIDE SEQUENCE [LARGE SCALE GENOMIC DNA]</scope>
    <source>
        <strain evidence="2 3">ATCC 700171</strain>
    </source>
</reference>
<protein>
    <submittedName>
        <fullName evidence="2">Uncharacterized protein</fullName>
    </submittedName>
</protein>
<evidence type="ECO:0000256" key="1">
    <source>
        <dbReference type="SAM" id="Phobius"/>
    </source>
</evidence>
<dbReference type="RefSeq" id="WP_149765126.1">
    <property type="nucleotide sequence ID" value="NZ_FTMK01000006.1"/>
</dbReference>
<accession>A0A1N6RU73</accession>
<keyword evidence="1" id="KW-1133">Transmembrane helix</keyword>
<dbReference type="AlphaFoldDB" id="A0A1N6RU73"/>
<feature type="transmembrane region" description="Helical" evidence="1">
    <location>
        <begin position="29"/>
        <end position="50"/>
    </location>
</feature>
<proteinExistence type="predicted"/>
<feature type="transmembrane region" description="Helical" evidence="1">
    <location>
        <begin position="56"/>
        <end position="75"/>
    </location>
</feature>
<keyword evidence="1" id="KW-0472">Membrane</keyword>
<gene>
    <name evidence="2" type="ORF">SAMN05421641_10689</name>
</gene>
<sequence>MRKGFRFAAPVKDGCEGVDEVDFSRGGEVIVYMLAGVLGGIAGAGLALGFKLSLGWIFVAYSLGGVALVMAAVLVRGFGRSVRRSAAAAMARNRPGYPRGD</sequence>
<dbReference type="EMBL" id="FTMK01000006">
    <property type="protein sequence ID" value="SIQ32368.1"/>
    <property type="molecule type" value="Genomic_DNA"/>
</dbReference>
<keyword evidence="1" id="KW-0812">Transmembrane</keyword>
<name>A0A1N6RU73_9RHOB</name>
<dbReference type="Proteomes" id="UP000323956">
    <property type="component" value="Unassembled WGS sequence"/>
</dbReference>
<evidence type="ECO:0000313" key="2">
    <source>
        <dbReference type="EMBL" id="SIQ32368.1"/>
    </source>
</evidence>
<organism evidence="2 3">
    <name type="scientific">Paracoccus thiocyanatus</name>
    <dbReference type="NCBI Taxonomy" id="34006"/>
    <lineage>
        <taxon>Bacteria</taxon>
        <taxon>Pseudomonadati</taxon>
        <taxon>Pseudomonadota</taxon>
        <taxon>Alphaproteobacteria</taxon>
        <taxon>Rhodobacterales</taxon>
        <taxon>Paracoccaceae</taxon>
        <taxon>Paracoccus</taxon>
    </lineage>
</organism>